<dbReference type="AlphaFoldDB" id="A0AAV3QXD4"/>
<protein>
    <recommendedName>
        <fullName evidence="4">DUF4283 domain-containing protein</fullName>
    </recommendedName>
</protein>
<feature type="compositionally biased region" description="Polar residues" evidence="1">
    <location>
        <begin position="138"/>
        <end position="159"/>
    </location>
</feature>
<feature type="compositionally biased region" description="Polar residues" evidence="1">
    <location>
        <begin position="109"/>
        <end position="123"/>
    </location>
</feature>
<sequence length="212" mass="23620">MRIIKWEPDFSPLQESPITPVWVRFEELDVSKPLVDSIFVFFEEDETKIMLEGFRDLSRQCVAEVNNADHVFDKRSHPSVNMDKVFDKRSQSVIPVADVFVKLPDPTLPKNTAPSSSSTGYSNNHRKKVAHSQVWKPINSTGTQNTLEQNTSKQGNNDTSLHKVDGKIDASILKADLSNLDQGPTTVMNSGAKRQFSGIAARRGPFPLLAIA</sequence>
<comment type="caution">
    <text evidence="2">The sequence shown here is derived from an EMBL/GenBank/DDBJ whole genome shotgun (WGS) entry which is preliminary data.</text>
</comment>
<feature type="region of interest" description="Disordered" evidence="1">
    <location>
        <begin position="105"/>
        <end position="162"/>
    </location>
</feature>
<keyword evidence="3" id="KW-1185">Reference proteome</keyword>
<evidence type="ECO:0008006" key="4">
    <source>
        <dbReference type="Google" id="ProtNLM"/>
    </source>
</evidence>
<accession>A0AAV3QXD4</accession>
<reference evidence="2 3" key="1">
    <citation type="submission" date="2024-01" db="EMBL/GenBank/DDBJ databases">
        <title>The complete chloroplast genome sequence of Lithospermum erythrorhizon: insights into the phylogenetic relationship among Boraginaceae species and the maternal lineages of purple gromwells.</title>
        <authorList>
            <person name="Okada T."/>
            <person name="Watanabe K."/>
        </authorList>
    </citation>
    <scope>NUCLEOTIDE SEQUENCE [LARGE SCALE GENOMIC DNA]</scope>
</reference>
<organism evidence="2 3">
    <name type="scientific">Lithospermum erythrorhizon</name>
    <name type="common">Purple gromwell</name>
    <name type="synonym">Lithospermum officinale var. erythrorhizon</name>
    <dbReference type="NCBI Taxonomy" id="34254"/>
    <lineage>
        <taxon>Eukaryota</taxon>
        <taxon>Viridiplantae</taxon>
        <taxon>Streptophyta</taxon>
        <taxon>Embryophyta</taxon>
        <taxon>Tracheophyta</taxon>
        <taxon>Spermatophyta</taxon>
        <taxon>Magnoliopsida</taxon>
        <taxon>eudicotyledons</taxon>
        <taxon>Gunneridae</taxon>
        <taxon>Pentapetalae</taxon>
        <taxon>asterids</taxon>
        <taxon>lamiids</taxon>
        <taxon>Boraginales</taxon>
        <taxon>Boraginaceae</taxon>
        <taxon>Boraginoideae</taxon>
        <taxon>Lithospermeae</taxon>
        <taxon>Lithospermum</taxon>
    </lineage>
</organism>
<evidence type="ECO:0000313" key="2">
    <source>
        <dbReference type="EMBL" id="GAA0168309.1"/>
    </source>
</evidence>
<proteinExistence type="predicted"/>
<dbReference type="EMBL" id="BAABME010023560">
    <property type="protein sequence ID" value="GAA0168309.1"/>
    <property type="molecule type" value="Genomic_DNA"/>
</dbReference>
<gene>
    <name evidence="2" type="ORF">LIER_40535</name>
</gene>
<evidence type="ECO:0000313" key="3">
    <source>
        <dbReference type="Proteomes" id="UP001454036"/>
    </source>
</evidence>
<evidence type="ECO:0000256" key="1">
    <source>
        <dbReference type="SAM" id="MobiDB-lite"/>
    </source>
</evidence>
<dbReference type="Proteomes" id="UP001454036">
    <property type="component" value="Unassembled WGS sequence"/>
</dbReference>
<name>A0AAV3QXD4_LITER</name>